<name>A0A5A7N8N4_9PROT</name>
<comment type="caution">
    <text evidence="3">The sequence shown here is derived from an EMBL/GenBank/DDBJ whole genome shotgun (WGS) entry which is preliminary data.</text>
</comment>
<protein>
    <submittedName>
        <fullName evidence="3">Uncharacterized protein</fullName>
    </submittedName>
</protein>
<evidence type="ECO:0000313" key="3">
    <source>
        <dbReference type="EMBL" id="GER04702.1"/>
    </source>
</evidence>
<evidence type="ECO:0000313" key="4">
    <source>
        <dbReference type="Proteomes" id="UP000324996"/>
    </source>
</evidence>
<feature type="region of interest" description="Disordered" evidence="1">
    <location>
        <begin position="26"/>
        <end position="49"/>
    </location>
</feature>
<proteinExistence type="predicted"/>
<dbReference type="AlphaFoldDB" id="A0A5A7N8N4"/>
<evidence type="ECO:0000256" key="2">
    <source>
        <dbReference type="SAM" id="SignalP"/>
    </source>
</evidence>
<evidence type="ECO:0000256" key="1">
    <source>
        <dbReference type="SAM" id="MobiDB-lite"/>
    </source>
</evidence>
<feature type="signal peptide" evidence="2">
    <location>
        <begin position="1"/>
        <end position="19"/>
    </location>
</feature>
<accession>A0A5A7N8N4</accession>
<dbReference type="Proteomes" id="UP000324996">
    <property type="component" value="Unassembled WGS sequence"/>
</dbReference>
<gene>
    <name evidence="3" type="ORF">JCM17846_23840</name>
</gene>
<feature type="chain" id="PRO_5022724947" evidence="2">
    <location>
        <begin position="20"/>
        <end position="205"/>
    </location>
</feature>
<organism evidence="3 4">
    <name type="scientific">Iodidimonas nitroreducens</name>
    <dbReference type="NCBI Taxonomy" id="1236968"/>
    <lineage>
        <taxon>Bacteria</taxon>
        <taxon>Pseudomonadati</taxon>
        <taxon>Pseudomonadota</taxon>
        <taxon>Alphaproteobacteria</taxon>
        <taxon>Iodidimonadales</taxon>
        <taxon>Iodidimonadaceae</taxon>
        <taxon>Iodidimonas</taxon>
    </lineage>
</organism>
<keyword evidence="4" id="KW-1185">Reference proteome</keyword>
<dbReference type="EMBL" id="BKCN01000013">
    <property type="protein sequence ID" value="GER04702.1"/>
    <property type="molecule type" value="Genomic_DNA"/>
</dbReference>
<sequence>MLILLALLAGGLMIGPAQAQQDGRIDEMPLDQRSGKSVPRGPRALSNDPMMDDPLEPLLMPDYQSVTDAETKAQAKRYHDCMRQALKAPDQARIEAMAWLSDGASIPALHCLASALVTLGDYDAAAQNFTSLADQMRTGRGVTYNILAADDPIAFWPGFMANWAMRCYWAIIPPGPIPPFPKGLPKPRSKAQGLFICFCWIAPDL</sequence>
<keyword evidence="2" id="KW-0732">Signal</keyword>
<reference evidence="3 4" key="1">
    <citation type="submission" date="2019-09" db="EMBL/GenBank/DDBJ databases">
        <title>NBRP : Genome information of microbial organism related human and environment.</title>
        <authorList>
            <person name="Hattori M."/>
            <person name="Oshima K."/>
            <person name="Inaba H."/>
            <person name="Suda W."/>
            <person name="Sakamoto M."/>
            <person name="Iino T."/>
            <person name="Kitahara M."/>
            <person name="Oshida Y."/>
            <person name="Iida T."/>
            <person name="Kudo T."/>
            <person name="Itoh T."/>
            <person name="Ohkuma M."/>
        </authorList>
    </citation>
    <scope>NUCLEOTIDE SEQUENCE [LARGE SCALE GENOMIC DNA]</scope>
    <source>
        <strain evidence="3 4">Q-1</strain>
    </source>
</reference>